<feature type="region of interest" description="Disordered" evidence="1">
    <location>
        <begin position="1"/>
        <end position="32"/>
    </location>
</feature>
<dbReference type="RefSeq" id="WP_275773434.1">
    <property type="nucleotide sequence ID" value="NZ_BAABDE010000018.1"/>
</dbReference>
<comment type="caution">
    <text evidence="2">The sequence shown here is derived from an EMBL/GenBank/DDBJ whole genome shotgun (WGS) entry which is preliminary data.</text>
</comment>
<gene>
    <name evidence="2" type="ORF">GCM10022403_042400</name>
</gene>
<organism evidence="2 3">
    <name type="scientific">Streptomyces coacervatus</name>
    <dbReference type="NCBI Taxonomy" id="647381"/>
    <lineage>
        <taxon>Bacteria</taxon>
        <taxon>Bacillati</taxon>
        <taxon>Actinomycetota</taxon>
        <taxon>Actinomycetes</taxon>
        <taxon>Kitasatosporales</taxon>
        <taxon>Streptomycetaceae</taxon>
        <taxon>Streptomyces</taxon>
    </lineage>
</organism>
<dbReference type="Proteomes" id="UP001501009">
    <property type="component" value="Unassembled WGS sequence"/>
</dbReference>
<evidence type="ECO:0000313" key="3">
    <source>
        <dbReference type="Proteomes" id="UP001501009"/>
    </source>
</evidence>
<protein>
    <submittedName>
        <fullName evidence="2">Uncharacterized protein</fullName>
    </submittedName>
</protein>
<evidence type="ECO:0000256" key="1">
    <source>
        <dbReference type="SAM" id="MobiDB-lite"/>
    </source>
</evidence>
<proteinExistence type="predicted"/>
<feature type="compositionally biased region" description="Basic residues" evidence="1">
    <location>
        <begin position="1"/>
        <end position="12"/>
    </location>
</feature>
<dbReference type="EMBL" id="BAABDE010000018">
    <property type="protein sequence ID" value="GAA3803965.1"/>
    <property type="molecule type" value="Genomic_DNA"/>
</dbReference>
<sequence length="50" mass="5684">MAKTKSKRRQRGSIRPTGRLPERVRAGRDPLAKKDIYLYEQADAEVEAGN</sequence>
<feature type="compositionally biased region" description="Basic and acidic residues" evidence="1">
    <location>
        <begin position="20"/>
        <end position="32"/>
    </location>
</feature>
<name>A0ABP7I1G7_9ACTN</name>
<evidence type="ECO:0000313" key="2">
    <source>
        <dbReference type="EMBL" id="GAA3803965.1"/>
    </source>
</evidence>
<keyword evidence="3" id="KW-1185">Reference proteome</keyword>
<accession>A0ABP7I1G7</accession>
<reference evidence="3" key="1">
    <citation type="journal article" date="2019" name="Int. J. Syst. Evol. Microbiol.">
        <title>The Global Catalogue of Microorganisms (GCM) 10K type strain sequencing project: providing services to taxonomists for standard genome sequencing and annotation.</title>
        <authorList>
            <consortium name="The Broad Institute Genomics Platform"/>
            <consortium name="The Broad Institute Genome Sequencing Center for Infectious Disease"/>
            <person name="Wu L."/>
            <person name="Ma J."/>
        </authorList>
    </citation>
    <scope>NUCLEOTIDE SEQUENCE [LARGE SCALE GENOMIC DNA]</scope>
    <source>
        <strain evidence="3">JCM 17138</strain>
    </source>
</reference>